<feature type="domain" description="Mechanosensitive channel protein 2/3 transmembrane" evidence="3">
    <location>
        <begin position="66"/>
        <end position="196"/>
    </location>
</feature>
<gene>
    <name evidence="4" type="ORF">SASPL_152771</name>
</gene>
<evidence type="ECO:0000256" key="1">
    <source>
        <dbReference type="ARBA" id="ARBA00004141"/>
    </source>
</evidence>
<comment type="caution">
    <text evidence="4">The sequence shown here is derived from an EMBL/GenBank/DDBJ whole genome shotgun (WGS) entry which is preliminary data.</text>
</comment>
<dbReference type="InterPro" id="IPR057483">
    <property type="entry name" value="MSL2/3_TM_dom"/>
</dbReference>
<reference evidence="4" key="2">
    <citation type="submission" date="2020-08" db="EMBL/GenBank/DDBJ databases">
        <title>Plant Genome Project.</title>
        <authorList>
            <person name="Zhang R.-G."/>
        </authorList>
    </citation>
    <scope>NUCLEOTIDE SEQUENCE</scope>
    <source>
        <strain evidence="4">Huo1</strain>
        <tissue evidence="4">Leaf</tissue>
    </source>
</reference>
<protein>
    <recommendedName>
        <fullName evidence="3">Mechanosensitive channel protein 2/3 transmembrane domain-containing protein</fullName>
    </recommendedName>
</protein>
<dbReference type="PANTHER" id="PTHR43634:SF2">
    <property type="entry name" value="LOW CONDUCTANCE MECHANOSENSITIVE CHANNEL YNAI"/>
    <property type="match status" value="1"/>
</dbReference>
<dbReference type="Proteomes" id="UP000298416">
    <property type="component" value="Unassembled WGS sequence"/>
</dbReference>
<evidence type="ECO:0000313" key="5">
    <source>
        <dbReference type="Proteomes" id="UP000298416"/>
    </source>
</evidence>
<evidence type="ECO:0000256" key="2">
    <source>
        <dbReference type="ARBA" id="ARBA00008017"/>
    </source>
</evidence>
<dbReference type="EMBL" id="PNBA02000021">
    <property type="protein sequence ID" value="KAG6387579.1"/>
    <property type="molecule type" value="Genomic_DNA"/>
</dbReference>
<name>A0A8X8W496_SALSN</name>
<dbReference type="PANTHER" id="PTHR43634">
    <property type="entry name" value="OW CONDUCTANCE MECHANOSENSITIVE CHANNEL"/>
    <property type="match status" value="1"/>
</dbReference>
<keyword evidence="5" id="KW-1185">Reference proteome</keyword>
<evidence type="ECO:0000259" key="3">
    <source>
        <dbReference type="Pfam" id="PF25237"/>
    </source>
</evidence>
<reference evidence="4" key="1">
    <citation type="submission" date="2018-01" db="EMBL/GenBank/DDBJ databases">
        <authorList>
            <person name="Mao J.F."/>
        </authorList>
    </citation>
    <scope>NUCLEOTIDE SEQUENCE</scope>
    <source>
        <strain evidence="4">Huo1</strain>
        <tissue evidence="4">Leaf</tissue>
    </source>
</reference>
<evidence type="ECO:0000313" key="4">
    <source>
        <dbReference type="EMBL" id="KAG6387579.1"/>
    </source>
</evidence>
<comment type="similarity">
    <text evidence="2">Belongs to the MscS (TC 1.A.23) family.</text>
</comment>
<comment type="subcellular location">
    <subcellularLocation>
        <location evidence="1">Membrane</location>
        <topology evidence="1">Multi-pass membrane protein</topology>
    </subcellularLocation>
</comment>
<dbReference type="AlphaFoldDB" id="A0A8X8W496"/>
<proteinExistence type="inferred from homology"/>
<organism evidence="4">
    <name type="scientific">Salvia splendens</name>
    <name type="common">Scarlet sage</name>
    <dbReference type="NCBI Taxonomy" id="180675"/>
    <lineage>
        <taxon>Eukaryota</taxon>
        <taxon>Viridiplantae</taxon>
        <taxon>Streptophyta</taxon>
        <taxon>Embryophyta</taxon>
        <taxon>Tracheophyta</taxon>
        <taxon>Spermatophyta</taxon>
        <taxon>Magnoliopsida</taxon>
        <taxon>eudicotyledons</taxon>
        <taxon>Gunneridae</taxon>
        <taxon>Pentapetalae</taxon>
        <taxon>asterids</taxon>
        <taxon>lamiids</taxon>
        <taxon>Lamiales</taxon>
        <taxon>Lamiaceae</taxon>
        <taxon>Nepetoideae</taxon>
        <taxon>Mentheae</taxon>
        <taxon>Salviinae</taxon>
        <taxon>Salvia</taxon>
        <taxon>Salvia subgen. Calosphace</taxon>
        <taxon>core Calosphace</taxon>
    </lineage>
</organism>
<dbReference type="InterPro" id="IPR045042">
    <property type="entry name" value="YnaI-like"/>
</dbReference>
<sequence>MGVLLVSFVEHIKYKKMHGDLNILTLADDVDYLALEYACARKANQYNFKIKSLNGNPHVIKLASAVGAIYICRALDPMILPSEAGQIVKKRVLNFVRSLSTVLAVAYLFSSVFQQAQKFFMETNELTDASNVSGRSVMGMYHFASWQMGFQFVGRTVYTAVWVAAVSLFMELLGFSTQKWITAGGFGTVLITLAGREVCKSSKFSA</sequence>
<dbReference type="Pfam" id="PF25237">
    <property type="entry name" value="MSL2_3"/>
    <property type="match status" value="1"/>
</dbReference>
<accession>A0A8X8W496</accession>
<dbReference type="GO" id="GO:0016020">
    <property type="term" value="C:membrane"/>
    <property type="evidence" value="ECO:0007669"/>
    <property type="project" value="UniProtKB-SubCell"/>
</dbReference>